<keyword evidence="2" id="KW-1185">Reference proteome</keyword>
<dbReference type="EMBL" id="CAJVPV010063588">
    <property type="protein sequence ID" value="CAG8793073.1"/>
    <property type="molecule type" value="Genomic_DNA"/>
</dbReference>
<dbReference type="AlphaFoldDB" id="A0A9N9P749"/>
<feature type="non-terminal residue" evidence="1">
    <location>
        <position position="1"/>
    </location>
</feature>
<accession>A0A9N9P749</accession>
<protein>
    <submittedName>
        <fullName evidence="1">12731_t:CDS:1</fullName>
    </submittedName>
</protein>
<reference evidence="1" key="1">
    <citation type="submission" date="2021-06" db="EMBL/GenBank/DDBJ databases">
        <authorList>
            <person name="Kallberg Y."/>
            <person name="Tangrot J."/>
            <person name="Rosling A."/>
        </authorList>
    </citation>
    <scope>NUCLEOTIDE SEQUENCE</scope>
    <source>
        <strain evidence="1">CL551</strain>
    </source>
</reference>
<evidence type="ECO:0000313" key="2">
    <source>
        <dbReference type="Proteomes" id="UP000789342"/>
    </source>
</evidence>
<sequence length="40" mass="4587">ILRSGDKEPRACASDGKPKHYRREYLHPFTLILAPTPHQS</sequence>
<name>A0A9N9P749_9GLOM</name>
<gene>
    <name evidence="1" type="ORF">AMORRO_LOCUS18308</name>
</gene>
<organism evidence="1 2">
    <name type="scientific">Acaulospora morrowiae</name>
    <dbReference type="NCBI Taxonomy" id="94023"/>
    <lineage>
        <taxon>Eukaryota</taxon>
        <taxon>Fungi</taxon>
        <taxon>Fungi incertae sedis</taxon>
        <taxon>Mucoromycota</taxon>
        <taxon>Glomeromycotina</taxon>
        <taxon>Glomeromycetes</taxon>
        <taxon>Diversisporales</taxon>
        <taxon>Acaulosporaceae</taxon>
        <taxon>Acaulospora</taxon>
    </lineage>
</organism>
<comment type="caution">
    <text evidence="1">The sequence shown here is derived from an EMBL/GenBank/DDBJ whole genome shotgun (WGS) entry which is preliminary data.</text>
</comment>
<evidence type="ECO:0000313" key="1">
    <source>
        <dbReference type="EMBL" id="CAG8793073.1"/>
    </source>
</evidence>
<dbReference type="Proteomes" id="UP000789342">
    <property type="component" value="Unassembled WGS sequence"/>
</dbReference>
<proteinExistence type="predicted"/>